<dbReference type="OrthoDB" id="9806976at2"/>
<dbReference type="InterPro" id="IPR001845">
    <property type="entry name" value="HTH_ArsR_DNA-bd_dom"/>
</dbReference>
<organism evidence="6 7">
    <name type="scientific">Saccharopolyspora shandongensis</name>
    <dbReference type="NCBI Taxonomy" id="418495"/>
    <lineage>
        <taxon>Bacteria</taxon>
        <taxon>Bacillati</taxon>
        <taxon>Actinomycetota</taxon>
        <taxon>Actinomycetes</taxon>
        <taxon>Pseudonocardiales</taxon>
        <taxon>Pseudonocardiaceae</taxon>
        <taxon>Saccharopolyspora</taxon>
    </lineage>
</organism>
<keyword evidence="7" id="KW-1185">Reference proteome</keyword>
<accession>A0A1H3AIY3</accession>
<keyword evidence="4" id="KW-0804">Transcription</keyword>
<dbReference type="GO" id="GO:0003700">
    <property type="term" value="F:DNA-binding transcription factor activity"/>
    <property type="evidence" value="ECO:0007669"/>
    <property type="project" value="InterPro"/>
</dbReference>
<dbReference type="RefSeq" id="WP_093265086.1">
    <property type="nucleotide sequence ID" value="NZ_FNOK01000009.1"/>
</dbReference>
<dbReference type="PANTHER" id="PTHR33154:SF33">
    <property type="entry name" value="TRANSCRIPTIONAL REPRESSOR SDPR"/>
    <property type="match status" value="1"/>
</dbReference>
<protein>
    <submittedName>
        <fullName evidence="6">Uncharacterized conserved protein YndB, AHSA1/START domain</fullName>
    </submittedName>
</protein>
<dbReference type="AlphaFoldDB" id="A0A1H3AIY3"/>
<keyword evidence="2" id="KW-0805">Transcription regulation</keyword>
<sequence>MDQIASALGDGARWRIVELLAERPRSVGELAELTGLRQPQTTKHLQTLARAGLVAVFPLGQRRVYAVETAPLGELAGRLRELVEAAEAHEGERDVIARYRAAIEAESAVAERDRWADDRAFSFERVLTAPRDAVWRHWADPGLLASWWAPPSMTVTDCSLEPKPGGRAVLEYRDAEGRKYRSEGRVRAAKEPEHLVFDLSVLDSAGAVSFSGHYDLAFAEVPGGTRLRLGLRITETTVEAVPYIAGIETGWGQVLDNFADVVGKSQRAAEAAHDEEEEVQA</sequence>
<dbReference type="STRING" id="418495.SAMN05216215_1009144"/>
<evidence type="ECO:0000259" key="5">
    <source>
        <dbReference type="PROSITE" id="PS50987"/>
    </source>
</evidence>
<proteinExistence type="inferred from homology"/>
<dbReference type="Proteomes" id="UP000199529">
    <property type="component" value="Unassembled WGS sequence"/>
</dbReference>
<dbReference type="Gene3D" id="3.30.530.20">
    <property type="match status" value="1"/>
</dbReference>
<evidence type="ECO:0000313" key="6">
    <source>
        <dbReference type="EMBL" id="SDX29555.1"/>
    </source>
</evidence>
<evidence type="ECO:0000256" key="1">
    <source>
        <dbReference type="ARBA" id="ARBA00006817"/>
    </source>
</evidence>
<evidence type="ECO:0000256" key="3">
    <source>
        <dbReference type="ARBA" id="ARBA00023125"/>
    </source>
</evidence>
<gene>
    <name evidence="6" type="ORF">SAMN05216215_1009144</name>
</gene>
<dbReference type="InterPro" id="IPR023393">
    <property type="entry name" value="START-like_dom_sf"/>
</dbReference>
<dbReference type="CDD" id="cd07814">
    <property type="entry name" value="SRPBCC_CalC_Aha1-like"/>
    <property type="match status" value="1"/>
</dbReference>
<dbReference type="PROSITE" id="PS50987">
    <property type="entry name" value="HTH_ARSR_2"/>
    <property type="match status" value="1"/>
</dbReference>
<dbReference type="Pfam" id="PF08327">
    <property type="entry name" value="AHSA1"/>
    <property type="match status" value="1"/>
</dbReference>
<evidence type="ECO:0000256" key="4">
    <source>
        <dbReference type="ARBA" id="ARBA00023163"/>
    </source>
</evidence>
<name>A0A1H3AIY3_9PSEU</name>
<keyword evidence="3" id="KW-0238">DNA-binding</keyword>
<dbReference type="SUPFAM" id="SSF55961">
    <property type="entry name" value="Bet v1-like"/>
    <property type="match status" value="1"/>
</dbReference>
<dbReference type="NCBIfam" id="NF033788">
    <property type="entry name" value="HTH_metalloreg"/>
    <property type="match status" value="1"/>
</dbReference>
<dbReference type="Gene3D" id="1.10.10.10">
    <property type="entry name" value="Winged helix-like DNA-binding domain superfamily/Winged helix DNA-binding domain"/>
    <property type="match status" value="1"/>
</dbReference>
<dbReference type="SMART" id="SM00418">
    <property type="entry name" value="HTH_ARSR"/>
    <property type="match status" value="1"/>
</dbReference>
<dbReference type="CDD" id="cd00090">
    <property type="entry name" value="HTH_ARSR"/>
    <property type="match status" value="1"/>
</dbReference>
<dbReference type="InterPro" id="IPR013538">
    <property type="entry name" value="ASHA1/2-like_C"/>
</dbReference>
<dbReference type="EMBL" id="FNOK01000009">
    <property type="protein sequence ID" value="SDX29555.1"/>
    <property type="molecule type" value="Genomic_DNA"/>
</dbReference>
<dbReference type="Pfam" id="PF01022">
    <property type="entry name" value="HTH_5"/>
    <property type="match status" value="1"/>
</dbReference>
<comment type="similarity">
    <text evidence="1">Belongs to the AHA1 family.</text>
</comment>
<evidence type="ECO:0000313" key="7">
    <source>
        <dbReference type="Proteomes" id="UP000199529"/>
    </source>
</evidence>
<dbReference type="PANTHER" id="PTHR33154">
    <property type="entry name" value="TRANSCRIPTIONAL REGULATOR, ARSR FAMILY"/>
    <property type="match status" value="1"/>
</dbReference>
<dbReference type="InterPro" id="IPR051081">
    <property type="entry name" value="HTH_MetalResp_TranReg"/>
</dbReference>
<dbReference type="SUPFAM" id="SSF46785">
    <property type="entry name" value="Winged helix' DNA-binding domain"/>
    <property type="match status" value="1"/>
</dbReference>
<reference evidence="7" key="1">
    <citation type="submission" date="2016-10" db="EMBL/GenBank/DDBJ databases">
        <authorList>
            <person name="Varghese N."/>
            <person name="Submissions S."/>
        </authorList>
    </citation>
    <scope>NUCLEOTIDE SEQUENCE [LARGE SCALE GENOMIC DNA]</scope>
    <source>
        <strain evidence="7">CGMCC 4.3530</strain>
    </source>
</reference>
<dbReference type="GO" id="GO:0003677">
    <property type="term" value="F:DNA binding"/>
    <property type="evidence" value="ECO:0007669"/>
    <property type="project" value="UniProtKB-KW"/>
</dbReference>
<dbReference type="InterPro" id="IPR036390">
    <property type="entry name" value="WH_DNA-bd_sf"/>
</dbReference>
<dbReference type="InterPro" id="IPR036388">
    <property type="entry name" value="WH-like_DNA-bd_sf"/>
</dbReference>
<evidence type="ECO:0000256" key="2">
    <source>
        <dbReference type="ARBA" id="ARBA00023015"/>
    </source>
</evidence>
<feature type="domain" description="HTH arsR-type" evidence="5">
    <location>
        <begin position="1"/>
        <end position="94"/>
    </location>
</feature>
<dbReference type="InterPro" id="IPR011991">
    <property type="entry name" value="ArsR-like_HTH"/>
</dbReference>